<organism evidence="2 3">
    <name type="scientific">Colletotrichum destructivum</name>
    <dbReference type="NCBI Taxonomy" id="34406"/>
    <lineage>
        <taxon>Eukaryota</taxon>
        <taxon>Fungi</taxon>
        <taxon>Dikarya</taxon>
        <taxon>Ascomycota</taxon>
        <taxon>Pezizomycotina</taxon>
        <taxon>Sordariomycetes</taxon>
        <taxon>Hypocreomycetidae</taxon>
        <taxon>Glomerellales</taxon>
        <taxon>Glomerellaceae</taxon>
        <taxon>Colletotrichum</taxon>
        <taxon>Colletotrichum destructivum species complex</taxon>
    </lineage>
</organism>
<dbReference type="InterPro" id="IPR036188">
    <property type="entry name" value="FAD/NAD-bd_sf"/>
</dbReference>
<accession>A0AAX4IHU6</accession>
<sequence>MISNRIKVASRHVKRAGVFAHNSSKLRGLATVAPVTSASRNHKVVVVGGGSAGLTISHQLLRTGRFSQDDIAIVDPAEWHHYQPGWTLVGGGLKSKQELRRPLNSLIDPKLKFYQQAVSTFSPGENSIKLGSGDNLVYEHLVVAPGIKIDYGSIKGLPEALADPNSLVSSIYGYDTCDKVFGTFEKLQKGNAIFTQPAGAIKCAGAPQKVMWLALDYWKRVGLYNASNNVSSPIKISFATGIPAMFGVPKYSAKLEELRKERGVEGLFQHDLTAVEGNTATFARPDGKERVTKQFDLLHVVPKMGPHAFVKDSPLADAAGFVDVDQATTRHTKYANVWSSGDASSLPTSKTAAAITSQAPILVSNLLRSLDGKEPEPKYDGYTSCPLTTEYGKVLLAEFKYGGVPKETFGDLIGFDQAVPRRAFYHLKKEFFPWVYYNSMVKGTWGGPNGWLN</sequence>
<dbReference type="KEGG" id="cdet:87944120"/>
<feature type="domain" description="FAD/NAD(P)-binding" evidence="1">
    <location>
        <begin position="43"/>
        <end position="157"/>
    </location>
</feature>
<reference evidence="3" key="1">
    <citation type="journal article" date="2023" name="bioRxiv">
        <title>Complete genome of the Medicago anthracnose fungus, Colletotrichum destructivum, reveals a mini-chromosome-like region within a core chromosome.</title>
        <authorList>
            <person name="Lapalu N."/>
            <person name="Simon A."/>
            <person name="Lu A."/>
            <person name="Plaumann P.-L."/>
            <person name="Amselem J."/>
            <person name="Pigne S."/>
            <person name="Auger A."/>
            <person name="Koch C."/>
            <person name="Dallery J.-F."/>
            <person name="O'Connell R.J."/>
        </authorList>
    </citation>
    <scope>NUCLEOTIDE SEQUENCE [LARGE SCALE GENOMIC DNA]</scope>
    <source>
        <strain evidence="3">CBS 520.97</strain>
    </source>
</reference>
<keyword evidence="3" id="KW-1185">Reference proteome</keyword>
<evidence type="ECO:0000313" key="2">
    <source>
        <dbReference type="EMBL" id="WQF82603.1"/>
    </source>
</evidence>
<dbReference type="FunFam" id="3.50.50.60:FF:000203">
    <property type="entry name" value="Related to sulfide:quinone oxidoreductase, mitochondrial"/>
    <property type="match status" value="1"/>
</dbReference>
<dbReference type="PANTHER" id="PTHR10632">
    <property type="entry name" value="SULFIDE:QUINONE OXIDOREDUCTASE"/>
    <property type="match status" value="1"/>
</dbReference>
<proteinExistence type="predicted"/>
<dbReference type="RefSeq" id="XP_062779827.1">
    <property type="nucleotide sequence ID" value="XM_062923776.1"/>
</dbReference>
<dbReference type="Gene3D" id="3.50.50.60">
    <property type="entry name" value="FAD/NAD(P)-binding domain"/>
    <property type="match status" value="2"/>
</dbReference>
<dbReference type="InterPro" id="IPR023753">
    <property type="entry name" value="FAD/NAD-binding_dom"/>
</dbReference>
<name>A0AAX4IHU6_9PEZI</name>
<dbReference type="Pfam" id="PF07992">
    <property type="entry name" value="Pyr_redox_2"/>
    <property type="match status" value="1"/>
</dbReference>
<evidence type="ECO:0000259" key="1">
    <source>
        <dbReference type="Pfam" id="PF07992"/>
    </source>
</evidence>
<evidence type="ECO:0000313" key="3">
    <source>
        <dbReference type="Proteomes" id="UP001322277"/>
    </source>
</evidence>
<dbReference type="GO" id="GO:0070224">
    <property type="term" value="F:sulfide:quinone oxidoreductase activity"/>
    <property type="evidence" value="ECO:0007669"/>
    <property type="project" value="TreeGrafter"/>
</dbReference>
<dbReference type="GeneID" id="87944120"/>
<dbReference type="AlphaFoldDB" id="A0AAX4IHU6"/>
<gene>
    <name evidence="2" type="ORF">CDEST_07617</name>
</gene>
<dbReference type="PANTHER" id="PTHR10632:SF2">
    <property type="entry name" value="SULFIDE:QUINONE OXIDOREDUCTASE, MITOCHONDRIAL"/>
    <property type="match status" value="1"/>
</dbReference>
<dbReference type="GO" id="GO:0005739">
    <property type="term" value="C:mitochondrion"/>
    <property type="evidence" value="ECO:0007669"/>
    <property type="project" value="TreeGrafter"/>
</dbReference>
<protein>
    <submittedName>
        <fullName evidence="2">Sulfide quinone-reductase, FAD/NAD(P)-binding domain-containing protein</fullName>
    </submittedName>
</protein>
<dbReference type="Proteomes" id="UP001322277">
    <property type="component" value="Chromosome 5"/>
</dbReference>
<dbReference type="SUPFAM" id="SSF51905">
    <property type="entry name" value="FAD/NAD(P)-binding domain"/>
    <property type="match status" value="2"/>
</dbReference>
<dbReference type="GO" id="GO:0071949">
    <property type="term" value="F:FAD binding"/>
    <property type="evidence" value="ECO:0007669"/>
    <property type="project" value="TreeGrafter"/>
</dbReference>
<dbReference type="GO" id="GO:0070221">
    <property type="term" value="P:sulfide oxidation, using sulfide:quinone oxidoreductase"/>
    <property type="evidence" value="ECO:0007669"/>
    <property type="project" value="TreeGrafter"/>
</dbReference>
<dbReference type="InterPro" id="IPR015904">
    <property type="entry name" value="Sulphide_quinone_reductase"/>
</dbReference>
<dbReference type="EMBL" id="CP137309">
    <property type="protein sequence ID" value="WQF82603.1"/>
    <property type="molecule type" value="Genomic_DNA"/>
</dbReference>